<organism evidence="2 3">
    <name type="scientific">Nitrosomonas communis</name>
    <dbReference type="NCBI Taxonomy" id="44574"/>
    <lineage>
        <taxon>Bacteria</taxon>
        <taxon>Pseudomonadati</taxon>
        <taxon>Pseudomonadota</taxon>
        <taxon>Betaproteobacteria</taxon>
        <taxon>Nitrosomonadales</taxon>
        <taxon>Nitrosomonadaceae</taxon>
        <taxon>Nitrosomonas</taxon>
    </lineage>
</organism>
<reference evidence="3" key="1">
    <citation type="submission" date="2016-10" db="EMBL/GenBank/DDBJ databases">
        <authorList>
            <person name="Varghese N."/>
            <person name="Submissions S."/>
        </authorList>
    </citation>
    <scope>NUCLEOTIDE SEQUENCE [LARGE SCALE GENOMIC DNA]</scope>
    <source>
        <strain evidence="3">Nm44</strain>
    </source>
</reference>
<accession>A0A1I4NXP5</accession>
<gene>
    <name evidence="2" type="ORF">SAMN05421863_10173</name>
</gene>
<evidence type="ECO:0000313" key="3">
    <source>
        <dbReference type="Proteomes" id="UP000183287"/>
    </source>
</evidence>
<evidence type="ECO:0000313" key="2">
    <source>
        <dbReference type="EMBL" id="SFM20175.1"/>
    </source>
</evidence>
<evidence type="ECO:0000259" key="1">
    <source>
        <dbReference type="Pfam" id="PF13358"/>
    </source>
</evidence>
<dbReference type="OrthoDB" id="8547831at2"/>
<dbReference type="InterPro" id="IPR036397">
    <property type="entry name" value="RNaseH_sf"/>
</dbReference>
<dbReference type="GO" id="GO:0003676">
    <property type="term" value="F:nucleic acid binding"/>
    <property type="evidence" value="ECO:0007669"/>
    <property type="project" value="InterPro"/>
</dbReference>
<proteinExistence type="predicted"/>
<dbReference type="GO" id="GO:0004519">
    <property type="term" value="F:endonuclease activity"/>
    <property type="evidence" value="ECO:0007669"/>
    <property type="project" value="UniProtKB-KW"/>
</dbReference>
<keyword evidence="2" id="KW-0378">Hydrolase</keyword>
<dbReference type="Gene3D" id="3.30.420.10">
    <property type="entry name" value="Ribonuclease H-like superfamily/Ribonuclease H"/>
    <property type="match status" value="1"/>
</dbReference>
<dbReference type="InterPro" id="IPR038717">
    <property type="entry name" value="Tc1-like_DDE_dom"/>
</dbReference>
<dbReference type="Proteomes" id="UP000183287">
    <property type="component" value="Unassembled WGS sequence"/>
</dbReference>
<keyword evidence="3" id="KW-1185">Reference proteome</keyword>
<sequence>MLPPYSPELSPVENLWDELREKLFHNRVFDSLDALENHLEAAMRDMEKIVNVSSLSLHGPGL</sequence>
<dbReference type="Pfam" id="PF13358">
    <property type="entry name" value="DDE_3"/>
    <property type="match status" value="1"/>
</dbReference>
<dbReference type="EMBL" id="FOUB01000017">
    <property type="protein sequence ID" value="SFM20175.1"/>
    <property type="molecule type" value="Genomic_DNA"/>
</dbReference>
<name>A0A1I4NXP5_9PROT</name>
<dbReference type="AlphaFoldDB" id="A0A1I4NXP5"/>
<protein>
    <submittedName>
        <fullName evidence="2">DDE superfamily endonuclease</fullName>
    </submittedName>
</protein>
<keyword evidence="2" id="KW-0255">Endonuclease</keyword>
<feature type="domain" description="Tc1-like transposase DDE" evidence="1">
    <location>
        <begin position="2"/>
        <end position="35"/>
    </location>
</feature>
<keyword evidence="2" id="KW-0540">Nuclease</keyword>